<dbReference type="PROSITE" id="PS50137">
    <property type="entry name" value="DS_RBD"/>
    <property type="match status" value="1"/>
</dbReference>
<feature type="active site" evidence="15">
    <location>
        <position position="50"/>
    </location>
</feature>
<dbReference type="PROSITE" id="PS50142">
    <property type="entry name" value="RNASE_3_2"/>
    <property type="match status" value="1"/>
</dbReference>
<feature type="domain" description="RNase III" evidence="17">
    <location>
        <begin position="8"/>
        <end position="133"/>
    </location>
</feature>
<dbReference type="Proteomes" id="UP000198615">
    <property type="component" value="Unassembled WGS sequence"/>
</dbReference>
<evidence type="ECO:0000256" key="12">
    <source>
        <dbReference type="ARBA" id="ARBA00022801"/>
    </source>
</evidence>
<protein>
    <recommendedName>
        <fullName evidence="15">Ribonuclease 3</fullName>
        <ecNumber evidence="15">3.1.26.3</ecNumber>
    </recommendedName>
    <alternativeName>
        <fullName evidence="15">Ribonuclease III</fullName>
        <shortName evidence="15">RNase III</shortName>
    </alternativeName>
</protein>
<dbReference type="OrthoDB" id="9805026at2"/>
<dbReference type="GO" id="GO:0006397">
    <property type="term" value="P:mRNA processing"/>
    <property type="evidence" value="ECO:0007669"/>
    <property type="project" value="UniProtKB-UniRule"/>
</dbReference>
<dbReference type="PANTHER" id="PTHR11207">
    <property type="entry name" value="RIBONUCLEASE III"/>
    <property type="match status" value="1"/>
</dbReference>
<evidence type="ECO:0000256" key="1">
    <source>
        <dbReference type="ARBA" id="ARBA00000109"/>
    </source>
</evidence>
<keyword evidence="10 15" id="KW-0479">Metal-binding</keyword>
<dbReference type="SMART" id="SM00358">
    <property type="entry name" value="DSRM"/>
    <property type="match status" value="1"/>
</dbReference>
<dbReference type="SMART" id="SM00535">
    <property type="entry name" value="RIBOc"/>
    <property type="match status" value="1"/>
</dbReference>
<dbReference type="RefSeq" id="WP_028794740.1">
    <property type="nucleotide sequence ID" value="NZ_FNBW01000001.1"/>
</dbReference>
<dbReference type="EC" id="3.1.26.3" evidence="15"/>
<comment type="similarity">
    <text evidence="3">Belongs to the ribonuclease III family.</text>
</comment>
<dbReference type="GO" id="GO:0042802">
    <property type="term" value="F:identical protein binding"/>
    <property type="evidence" value="ECO:0007669"/>
    <property type="project" value="UniProtKB-ARBA"/>
</dbReference>
<evidence type="ECO:0000256" key="2">
    <source>
        <dbReference type="ARBA" id="ARBA00004496"/>
    </source>
</evidence>
<comment type="subunit">
    <text evidence="4 15">Homodimer.</text>
</comment>
<dbReference type="AlphaFoldDB" id="A0A8G2BET8"/>
<feature type="domain" description="DRBM" evidence="16">
    <location>
        <begin position="158"/>
        <end position="227"/>
    </location>
</feature>
<dbReference type="Pfam" id="PF14622">
    <property type="entry name" value="Ribonucleas_3_3"/>
    <property type="match status" value="1"/>
</dbReference>
<evidence type="ECO:0000259" key="16">
    <source>
        <dbReference type="PROSITE" id="PS50137"/>
    </source>
</evidence>
<evidence type="ECO:0000256" key="14">
    <source>
        <dbReference type="ARBA" id="ARBA00022884"/>
    </source>
</evidence>
<evidence type="ECO:0000256" key="15">
    <source>
        <dbReference type="HAMAP-Rule" id="MF_00104"/>
    </source>
</evidence>
<evidence type="ECO:0000313" key="18">
    <source>
        <dbReference type="EMBL" id="SDF14855.1"/>
    </source>
</evidence>
<comment type="catalytic activity">
    <reaction evidence="1 15">
        <text>Endonucleolytic cleavage to 5'-phosphomonoester.</text>
        <dbReference type="EC" id="3.1.26.3"/>
    </reaction>
</comment>
<dbReference type="GO" id="GO:0004525">
    <property type="term" value="F:ribonuclease III activity"/>
    <property type="evidence" value="ECO:0007669"/>
    <property type="project" value="UniProtKB-UniRule"/>
</dbReference>
<dbReference type="GO" id="GO:0008033">
    <property type="term" value="P:tRNA processing"/>
    <property type="evidence" value="ECO:0007669"/>
    <property type="project" value="UniProtKB-KW"/>
</dbReference>
<dbReference type="GO" id="GO:0003725">
    <property type="term" value="F:double-stranded RNA binding"/>
    <property type="evidence" value="ECO:0007669"/>
    <property type="project" value="TreeGrafter"/>
</dbReference>
<evidence type="ECO:0000256" key="11">
    <source>
        <dbReference type="ARBA" id="ARBA00022759"/>
    </source>
</evidence>
<dbReference type="GO" id="GO:0006364">
    <property type="term" value="P:rRNA processing"/>
    <property type="evidence" value="ECO:0007669"/>
    <property type="project" value="UniProtKB-UniRule"/>
</dbReference>
<dbReference type="SUPFAM" id="SSF54768">
    <property type="entry name" value="dsRNA-binding domain-like"/>
    <property type="match status" value="1"/>
</dbReference>
<comment type="function">
    <text evidence="15">Digests double-stranded RNA. Involved in the processing of primary rRNA transcript to yield the immediate precursors to the large and small rRNAs (23S and 16S). Processes some mRNAs, and tRNAs when they are encoded in the rRNA operon. Processes pre-crRNA and tracrRNA of type II CRISPR loci if present in the organism.</text>
</comment>
<keyword evidence="8 15" id="KW-0819">tRNA processing</keyword>
<evidence type="ECO:0000256" key="6">
    <source>
        <dbReference type="ARBA" id="ARBA00022552"/>
    </source>
</evidence>
<dbReference type="GO" id="GO:0019843">
    <property type="term" value="F:rRNA binding"/>
    <property type="evidence" value="ECO:0007669"/>
    <property type="project" value="UniProtKB-KW"/>
</dbReference>
<dbReference type="HAMAP" id="MF_00104">
    <property type="entry name" value="RNase_III"/>
    <property type="match status" value="1"/>
</dbReference>
<feature type="binding site" evidence="15">
    <location>
        <position position="119"/>
    </location>
    <ligand>
        <name>Mg(2+)</name>
        <dbReference type="ChEBI" id="CHEBI:18420"/>
    </ligand>
</feature>
<keyword evidence="9 15" id="KW-0540">Nuclease</keyword>
<keyword evidence="13 15" id="KW-0460">Magnesium</keyword>
<feature type="active site" evidence="15">
    <location>
        <position position="122"/>
    </location>
</feature>
<dbReference type="PANTHER" id="PTHR11207:SF0">
    <property type="entry name" value="RIBONUCLEASE 3"/>
    <property type="match status" value="1"/>
</dbReference>
<dbReference type="InterPro" id="IPR000999">
    <property type="entry name" value="RNase_III_dom"/>
</dbReference>
<gene>
    <name evidence="15" type="primary">rnc</name>
    <name evidence="18" type="ORF">SAMN05660686_00457</name>
</gene>
<dbReference type="CDD" id="cd00593">
    <property type="entry name" value="RIBOc"/>
    <property type="match status" value="1"/>
</dbReference>
<keyword evidence="12 15" id="KW-0378">Hydrolase</keyword>
<reference evidence="18 19" key="1">
    <citation type="submission" date="2016-10" db="EMBL/GenBank/DDBJ databases">
        <authorList>
            <person name="Varghese N."/>
            <person name="Submissions S."/>
        </authorList>
    </citation>
    <scope>NUCLEOTIDE SEQUENCE [LARGE SCALE GENOMIC DNA]</scope>
    <source>
        <strain evidence="18 19">DSM 18839</strain>
    </source>
</reference>
<evidence type="ECO:0000259" key="17">
    <source>
        <dbReference type="PROSITE" id="PS50142"/>
    </source>
</evidence>
<dbReference type="InterPro" id="IPR036389">
    <property type="entry name" value="RNase_III_sf"/>
</dbReference>
<dbReference type="SUPFAM" id="SSF69065">
    <property type="entry name" value="RNase III domain-like"/>
    <property type="match status" value="1"/>
</dbReference>
<keyword evidence="11 15" id="KW-0255">Endonuclease</keyword>
<evidence type="ECO:0000256" key="13">
    <source>
        <dbReference type="ARBA" id="ARBA00022842"/>
    </source>
</evidence>
<evidence type="ECO:0000313" key="19">
    <source>
        <dbReference type="Proteomes" id="UP000198615"/>
    </source>
</evidence>
<keyword evidence="7 15" id="KW-0507">mRNA processing</keyword>
<evidence type="ECO:0000256" key="7">
    <source>
        <dbReference type="ARBA" id="ARBA00022664"/>
    </source>
</evidence>
<dbReference type="EMBL" id="FNBW01000001">
    <property type="protein sequence ID" value="SDF14855.1"/>
    <property type="molecule type" value="Genomic_DNA"/>
</dbReference>
<dbReference type="FunFam" id="3.30.160.20:FF:000003">
    <property type="entry name" value="Ribonuclease 3"/>
    <property type="match status" value="1"/>
</dbReference>
<evidence type="ECO:0000256" key="9">
    <source>
        <dbReference type="ARBA" id="ARBA00022722"/>
    </source>
</evidence>
<dbReference type="InterPro" id="IPR014720">
    <property type="entry name" value="dsRBD_dom"/>
</dbReference>
<keyword evidence="5 15" id="KW-0963">Cytoplasm</keyword>
<dbReference type="GO" id="GO:0046872">
    <property type="term" value="F:metal ion binding"/>
    <property type="evidence" value="ECO:0007669"/>
    <property type="project" value="UniProtKB-KW"/>
</dbReference>
<keyword evidence="6 15" id="KW-0698">rRNA processing</keyword>
<comment type="cofactor">
    <cofactor evidence="15">
        <name>Mg(2+)</name>
        <dbReference type="ChEBI" id="CHEBI:18420"/>
    </cofactor>
</comment>
<name>A0A8G2BET8_9PROT</name>
<dbReference type="InterPro" id="IPR011907">
    <property type="entry name" value="RNase_III"/>
</dbReference>
<dbReference type="Pfam" id="PF00035">
    <property type="entry name" value="dsrm"/>
    <property type="match status" value="1"/>
</dbReference>
<keyword evidence="19" id="KW-1185">Reference proteome</keyword>
<comment type="subcellular location">
    <subcellularLocation>
        <location evidence="2 15">Cytoplasm</location>
    </subcellularLocation>
</comment>
<dbReference type="CDD" id="cd10845">
    <property type="entry name" value="DSRM_RNAse_III_family"/>
    <property type="match status" value="1"/>
</dbReference>
<feature type="binding site" evidence="15">
    <location>
        <position position="122"/>
    </location>
    <ligand>
        <name>Mg(2+)</name>
        <dbReference type="ChEBI" id="CHEBI:18420"/>
    </ligand>
</feature>
<evidence type="ECO:0000256" key="3">
    <source>
        <dbReference type="ARBA" id="ARBA00010183"/>
    </source>
</evidence>
<evidence type="ECO:0000256" key="8">
    <source>
        <dbReference type="ARBA" id="ARBA00022694"/>
    </source>
</evidence>
<organism evidence="18 19">
    <name type="scientific">Thalassobaculum litoreum DSM 18839</name>
    <dbReference type="NCBI Taxonomy" id="1123362"/>
    <lineage>
        <taxon>Bacteria</taxon>
        <taxon>Pseudomonadati</taxon>
        <taxon>Pseudomonadota</taxon>
        <taxon>Alphaproteobacteria</taxon>
        <taxon>Rhodospirillales</taxon>
        <taxon>Thalassobaculaceae</taxon>
        <taxon>Thalassobaculum</taxon>
    </lineage>
</organism>
<evidence type="ECO:0000256" key="5">
    <source>
        <dbReference type="ARBA" id="ARBA00022490"/>
    </source>
</evidence>
<comment type="caution">
    <text evidence="18">The sequence shown here is derived from an EMBL/GenBank/DDBJ whole genome shotgun (WGS) entry which is preliminary data.</text>
</comment>
<evidence type="ECO:0000256" key="10">
    <source>
        <dbReference type="ARBA" id="ARBA00022723"/>
    </source>
</evidence>
<keyword evidence="15" id="KW-0699">rRNA-binding</keyword>
<dbReference type="GO" id="GO:0010468">
    <property type="term" value="P:regulation of gene expression"/>
    <property type="evidence" value="ECO:0007669"/>
    <property type="project" value="TreeGrafter"/>
</dbReference>
<sequence length="227" mass="25205">MTSDDSDLATLATILNHEFEHTEVLRRAVTHASAEPRAWNAYERLEFLGDRVLALVVAEQLLDRFPHEREGAIAKRHVNLVRREALAQVARTIDLGRFLILSRGEDDAGSRNSDTILSDAMEAVIGALYLDGGLEAARRFILTEWNRLLELDLRPPQDPKTTLQEWAQGRKLALPRYVTVTQSGPAHAPEFTVQVIVEGQEPTTGIGRSKRLAEQAAAAELIKRVGA</sequence>
<dbReference type="FunFam" id="1.10.1520.10:FF:000001">
    <property type="entry name" value="Ribonuclease 3"/>
    <property type="match status" value="1"/>
</dbReference>
<dbReference type="NCBIfam" id="TIGR02191">
    <property type="entry name" value="RNaseIII"/>
    <property type="match status" value="1"/>
</dbReference>
<feature type="binding site" evidence="15">
    <location>
        <position position="46"/>
    </location>
    <ligand>
        <name>Mg(2+)</name>
        <dbReference type="ChEBI" id="CHEBI:18420"/>
    </ligand>
</feature>
<keyword evidence="14 15" id="KW-0694">RNA-binding</keyword>
<dbReference type="Gene3D" id="3.30.160.20">
    <property type="match status" value="1"/>
</dbReference>
<dbReference type="PROSITE" id="PS00517">
    <property type="entry name" value="RNASE_3_1"/>
    <property type="match status" value="1"/>
</dbReference>
<proteinExistence type="inferred from homology"/>
<dbReference type="Gene3D" id="1.10.1520.10">
    <property type="entry name" value="Ribonuclease III domain"/>
    <property type="match status" value="1"/>
</dbReference>
<accession>A0A8G2BET8</accession>
<evidence type="ECO:0000256" key="4">
    <source>
        <dbReference type="ARBA" id="ARBA00011738"/>
    </source>
</evidence>
<dbReference type="GO" id="GO:0005737">
    <property type="term" value="C:cytoplasm"/>
    <property type="evidence" value="ECO:0007669"/>
    <property type="project" value="UniProtKB-SubCell"/>
</dbReference>